<dbReference type="GO" id="GO:0016757">
    <property type="term" value="F:glycosyltransferase activity"/>
    <property type="evidence" value="ECO:0007669"/>
    <property type="project" value="UniProtKB-ARBA"/>
</dbReference>
<evidence type="ECO:0000259" key="1">
    <source>
        <dbReference type="Pfam" id="PF13439"/>
    </source>
</evidence>
<dbReference type="SUPFAM" id="SSF53756">
    <property type="entry name" value="UDP-Glycosyltransferase/glycogen phosphorylase"/>
    <property type="match status" value="1"/>
</dbReference>
<reference evidence="2" key="1">
    <citation type="submission" date="2020-09" db="EMBL/GenBank/DDBJ databases">
        <title>First Report of a novel Colistin-Resistant species of Enterobacter cloacae complex Producing MCR-5 isolated from hospital sewage water.</title>
        <authorList>
            <person name="Zhou K."/>
        </authorList>
    </citation>
    <scope>NUCLEOTIDE SEQUENCE [LARGE SCALE GENOMIC DNA]</scope>
    <source>
        <strain evidence="2">HSW1412</strain>
    </source>
</reference>
<dbReference type="Gene3D" id="3.40.50.11090">
    <property type="match status" value="1"/>
</dbReference>
<dbReference type="InterPro" id="IPR028098">
    <property type="entry name" value="Glyco_trans_4-like_N"/>
</dbReference>
<evidence type="ECO:0000313" key="2">
    <source>
        <dbReference type="EMBL" id="QPJ99037.1"/>
    </source>
</evidence>
<sequence>MKIIIPVLGFGRAGGERVLSKLATELISCGHDVSFIAPDNKTEPYYETAAKIIRSEVTKSRFKIFRIISLYYNLWRKCIELKPDVVIASFHLVAYLVAALPIKRNSKFYYVQAYEVNFPESKIGKLIAYLTYHLPLKKILNSPGLLPQKIDDSIGIVPAGLDLDVFFARSVNCVIGNYTSIGLIGRKEKHKGTSDIISVLCALENKSRVIINVAVYLTEVDRERLITAGFQVNFVPILSDLELASFYRRNDIMIAVGLVEDGAFHYPCAESMASGCLVISNYAPLVETNSVLKLEKFNAIKLGDAINHCFGFSAEEKNTEIQANIKVLEKYDWKIVGKTFNFLLLEANK</sequence>
<gene>
    <name evidence="2" type="ORF">IDM36_14025</name>
</gene>
<dbReference type="Pfam" id="PF13439">
    <property type="entry name" value="Glyco_transf_4"/>
    <property type="match status" value="1"/>
</dbReference>
<organism evidence="2">
    <name type="scientific">Enterobacter mori</name>
    <dbReference type="NCBI Taxonomy" id="539813"/>
    <lineage>
        <taxon>Bacteria</taxon>
        <taxon>Pseudomonadati</taxon>
        <taxon>Pseudomonadota</taxon>
        <taxon>Gammaproteobacteria</taxon>
        <taxon>Enterobacterales</taxon>
        <taxon>Enterobacteriaceae</taxon>
        <taxon>Enterobacter</taxon>
    </lineage>
</organism>
<keyword evidence="2" id="KW-0808">Transferase</keyword>
<protein>
    <submittedName>
        <fullName evidence="2">Glycosyltransferase family 4 protein</fullName>
    </submittedName>
</protein>
<dbReference type="EMBL" id="CP061801">
    <property type="protein sequence ID" value="QPJ99037.1"/>
    <property type="molecule type" value="Genomic_DNA"/>
</dbReference>
<feature type="domain" description="Glycosyltransferase subfamily 4-like N-terminal" evidence="1">
    <location>
        <begin position="14"/>
        <end position="100"/>
    </location>
</feature>
<accession>A0A7T0DTB5</accession>
<dbReference type="Gene3D" id="3.40.50.2000">
    <property type="entry name" value="Glycogen Phosphorylase B"/>
    <property type="match status" value="1"/>
</dbReference>
<proteinExistence type="predicted"/>
<name>A0A7T0DTB5_9ENTR</name>
<dbReference type="AlphaFoldDB" id="A0A7T0DTB5"/>